<dbReference type="InterPro" id="IPR001841">
    <property type="entry name" value="Znf_RING"/>
</dbReference>
<proteinExistence type="predicted"/>
<evidence type="ECO:0000256" key="7">
    <source>
        <dbReference type="PROSITE-ProRule" id="PRU00175"/>
    </source>
</evidence>
<dbReference type="PROSITE" id="PS51873">
    <property type="entry name" value="TRIAD"/>
    <property type="match status" value="1"/>
</dbReference>
<feature type="region of interest" description="Disordered" evidence="8">
    <location>
        <begin position="1039"/>
        <end position="1059"/>
    </location>
</feature>
<evidence type="ECO:0000256" key="4">
    <source>
        <dbReference type="ARBA" id="ARBA00022771"/>
    </source>
</evidence>
<feature type="compositionally biased region" description="Acidic residues" evidence="8">
    <location>
        <begin position="1044"/>
        <end position="1059"/>
    </location>
</feature>
<dbReference type="InterPro" id="IPR044066">
    <property type="entry name" value="TRIAD_supradom"/>
</dbReference>
<dbReference type="EMBL" id="JAUKUD010000005">
    <property type="protein sequence ID" value="KAK0742759.1"/>
    <property type="molecule type" value="Genomic_DNA"/>
</dbReference>
<keyword evidence="1" id="KW-0808">Transferase</keyword>
<keyword evidence="5" id="KW-0833">Ubl conjugation pathway</keyword>
<keyword evidence="2" id="KW-0479">Metal-binding</keyword>
<dbReference type="InterPro" id="IPR002035">
    <property type="entry name" value="VWF_A"/>
</dbReference>
<protein>
    <recommendedName>
        <fullName evidence="14">RING-type domain-containing protein</fullName>
    </recommendedName>
</protein>
<evidence type="ECO:0008006" key="14">
    <source>
        <dbReference type="Google" id="ProtNLM"/>
    </source>
</evidence>
<dbReference type="CDD" id="cd20336">
    <property type="entry name" value="Rcat_RBR"/>
    <property type="match status" value="1"/>
</dbReference>
<accession>A0AA40ENT9</accession>
<reference evidence="12" key="1">
    <citation type="submission" date="2023-06" db="EMBL/GenBank/DDBJ databases">
        <title>Genome-scale phylogeny and comparative genomics of the fungal order Sordariales.</title>
        <authorList>
            <consortium name="Lawrence Berkeley National Laboratory"/>
            <person name="Hensen N."/>
            <person name="Bonometti L."/>
            <person name="Westerberg I."/>
            <person name="Brannstrom I.O."/>
            <person name="Guillou S."/>
            <person name="Cros-Aarteil S."/>
            <person name="Calhoun S."/>
            <person name="Haridas S."/>
            <person name="Kuo A."/>
            <person name="Mondo S."/>
            <person name="Pangilinan J."/>
            <person name="Riley R."/>
            <person name="LaButti K."/>
            <person name="Andreopoulos B."/>
            <person name="Lipzen A."/>
            <person name="Chen C."/>
            <person name="Yanf M."/>
            <person name="Daum C."/>
            <person name="Ng V."/>
            <person name="Clum A."/>
            <person name="Steindorff A."/>
            <person name="Ohm R."/>
            <person name="Martin F."/>
            <person name="Silar P."/>
            <person name="Natvig D."/>
            <person name="Lalanne C."/>
            <person name="Gautier V."/>
            <person name="Ament-velasquez S.L."/>
            <person name="Kruys A."/>
            <person name="Hutchinson M.I."/>
            <person name="Powell A.J."/>
            <person name="Barry K."/>
            <person name="Miller A.N."/>
            <person name="Grigoriev I.V."/>
            <person name="Debuchy R."/>
            <person name="Gladieux P."/>
            <person name="Thoren M.H."/>
            <person name="Johannesson H."/>
        </authorList>
    </citation>
    <scope>NUCLEOTIDE SEQUENCE</scope>
    <source>
        <strain evidence="12">SMH3187-1</strain>
    </source>
</reference>
<dbReference type="GO" id="GO:0005737">
    <property type="term" value="C:cytoplasm"/>
    <property type="evidence" value="ECO:0007669"/>
    <property type="project" value="TreeGrafter"/>
</dbReference>
<dbReference type="PANTHER" id="PTHR47763:SF1">
    <property type="entry name" value="DUF659 DOMAIN-CONTAINING PROTEIN"/>
    <property type="match status" value="1"/>
</dbReference>
<dbReference type="InterPro" id="IPR052969">
    <property type="entry name" value="Thr-specific_kinase-like"/>
</dbReference>
<evidence type="ECO:0000256" key="3">
    <source>
        <dbReference type="ARBA" id="ARBA00022737"/>
    </source>
</evidence>
<keyword evidence="6" id="KW-0862">Zinc</keyword>
<evidence type="ECO:0000313" key="13">
    <source>
        <dbReference type="Proteomes" id="UP001172155"/>
    </source>
</evidence>
<dbReference type="InterPro" id="IPR036465">
    <property type="entry name" value="vWFA_dom_sf"/>
</dbReference>
<gene>
    <name evidence="12" type="ORF">B0T18DRAFT_370246</name>
</gene>
<dbReference type="PROSITE" id="PS50234">
    <property type="entry name" value="VWFA"/>
    <property type="match status" value="1"/>
</dbReference>
<sequence length="1059" mass="116468">MAADDLYDLLIVIDGTVSMSQYLESLTKSVQDIIRISSLTGCFSRLGVVVYRDYCGGPIISWSRWHSHDAQDSQISQTELADFVRGLRAQYGGDLPEATKTGLAEGYRAMRSTAKTIILLYSDAPPHLATAGGDNHISEQHRLKRSGLSGESAPLFADWVSGARTLRDGDKKAQVFSIISSDEPDVISCYALLSGLTGGVCLSIHHSPTPEFISELTLGLLLTWMGVEKRGATLSSNKIASVVGFKDNKSLLELDSETSEQAGKYIPKDRVPTRSIQENLTWAPLSMSTMAQFVPQRNPKIDNFCDRYGRDEDYRELVCEQMGTIIESDVAAITLNPVFGDLWRTICKDRSNPRRDELIASFGLKAGSVEGDKARMEAWLEESYDRAGEIREIIDAVPDDTRFPCVFLDPTTLHSGQLDKDDGTKLTRDDLMEIGRSCDPRVLRRLGRVLTHMTFVASEAELPGHMKGAGSDEVPMVPMALADSKNGGRFWNVLLHCVVPGTLLSLRPSALLAALAVRMGIKPLEEPAFKELQRMRNRWADLAFPETWNLSCLTLLLEADRKWEKRRGASANSYEGEYPLNPEDRRLFRTLVDYRLIELNLKTPLTAEISWRPDKAKMALGPVVVCTNCHYPRSVTVMASNGLCGLCDYVLHEQHVEGMTTGHVSKHDTPDTTATWVECAMEHCRVQYVVYFTENLNVRAKCHYCRSSPLSATTTKAPFLECTTCLSRVIYPLEYRPATLTTFTCPGCTSHKSTVTPTPTTLAALLCETPASSWLLANTSSKIPTPFSGRSLFHTISTAGIPSFTDHVSVLPSQDDGSSPALTLHSKPLHNTPSLLATVRSWLSSGTLPSQSAPCNLCFESTPRHRLRLACGGRRGCSELVCLECLTTWYGSNARGRIINAAALSCPFCRRQPTGRAKVPRAVKGLGNAKAVAEGGGRWVYAWCVRCGMAKEFAERVCAGGGADVEGVRGWKCEGCTGEGKELVVMGCPGCGLKTEKVGGCDHIRCPKCDVNWCFACGFGGVDGAEIYGHMTEAHGGWYNGRDYEEEEGEYEEEDEWEE</sequence>
<dbReference type="Gene3D" id="1.20.120.1750">
    <property type="match status" value="1"/>
</dbReference>
<dbReference type="PANTHER" id="PTHR47763">
    <property type="entry name" value="ALPHA-PROTEIN KINASE VWKA"/>
    <property type="match status" value="1"/>
</dbReference>
<dbReference type="AlphaFoldDB" id="A0AA40ENT9"/>
<evidence type="ECO:0000259" key="10">
    <source>
        <dbReference type="PROSITE" id="PS50234"/>
    </source>
</evidence>
<dbReference type="SUPFAM" id="SSF53300">
    <property type="entry name" value="vWA-like"/>
    <property type="match status" value="1"/>
</dbReference>
<evidence type="ECO:0000259" key="9">
    <source>
        <dbReference type="PROSITE" id="PS50089"/>
    </source>
</evidence>
<dbReference type="Gene3D" id="3.40.50.410">
    <property type="entry name" value="von Willebrand factor, type A domain"/>
    <property type="match status" value="1"/>
</dbReference>
<dbReference type="GO" id="GO:0008270">
    <property type="term" value="F:zinc ion binding"/>
    <property type="evidence" value="ECO:0007669"/>
    <property type="project" value="UniProtKB-KW"/>
</dbReference>
<dbReference type="Proteomes" id="UP001172155">
    <property type="component" value="Unassembled WGS sequence"/>
</dbReference>
<keyword evidence="13" id="KW-1185">Reference proteome</keyword>
<dbReference type="SUPFAM" id="SSF57850">
    <property type="entry name" value="RING/U-box"/>
    <property type="match status" value="1"/>
</dbReference>
<evidence type="ECO:0000256" key="6">
    <source>
        <dbReference type="ARBA" id="ARBA00022833"/>
    </source>
</evidence>
<dbReference type="PROSITE" id="PS50089">
    <property type="entry name" value="ZF_RING_2"/>
    <property type="match status" value="1"/>
</dbReference>
<feature type="domain" description="VWFA" evidence="10">
    <location>
        <begin position="8"/>
        <end position="149"/>
    </location>
</feature>
<evidence type="ECO:0000256" key="2">
    <source>
        <dbReference type="ARBA" id="ARBA00022723"/>
    </source>
</evidence>
<keyword evidence="3" id="KW-0677">Repeat</keyword>
<comment type="caution">
    <text evidence="12">The sequence shown here is derived from an EMBL/GenBank/DDBJ whole genome shotgun (WGS) entry which is preliminary data.</text>
</comment>
<keyword evidence="4 7" id="KW-0863">Zinc-finger</keyword>
<dbReference type="GO" id="GO:0004674">
    <property type="term" value="F:protein serine/threonine kinase activity"/>
    <property type="evidence" value="ECO:0007669"/>
    <property type="project" value="TreeGrafter"/>
</dbReference>
<evidence type="ECO:0000256" key="1">
    <source>
        <dbReference type="ARBA" id="ARBA00022679"/>
    </source>
</evidence>
<evidence type="ECO:0000313" key="12">
    <source>
        <dbReference type="EMBL" id="KAK0742759.1"/>
    </source>
</evidence>
<organism evidence="12 13">
    <name type="scientific">Schizothecium vesticola</name>
    <dbReference type="NCBI Taxonomy" id="314040"/>
    <lineage>
        <taxon>Eukaryota</taxon>
        <taxon>Fungi</taxon>
        <taxon>Dikarya</taxon>
        <taxon>Ascomycota</taxon>
        <taxon>Pezizomycotina</taxon>
        <taxon>Sordariomycetes</taxon>
        <taxon>Sordariomycetidae</taxon>
        <taxon>Sordariales</taxon>
        <taxon>Schizotheciaceae</taxon>
        <taxon>Schizothecium</taxon>
    </lineage>
</organism>
<evidence type="ECO:0000256" key="5">
    <source>
        <dbReference type="ARBA" id="ARBA00022786"/>
    </source>
</evidence>
<feature type="domain" description="RING-type" evidence="11">
    <location>
        <begin position="851"/>
        <end position="1041"/>
    </location>
</feature>
<name>A0AA40ENT9_9PEZI</name>
<feature type="domain" description="RING-type" evidence="9">
    <location>
        <begin position="855"/>
        <end position="910"/>
    </location>
</feature>
<evidence type="ECO:0000256" key="8">
    <source>
        <dbReference type="SAM" id="MobiDB-lite"/>
    </source>
</evidence>
<evidence type="ECO:0000259" key="11">
    <source>
        <dbReference type="PROSITE" id="PS51873"/>
    </source>
</evidence>